<accession>A0ABW8U7V6</accession>
<evidence type="ECO:0000313" key="2">
    <source>
        <dbReference type="EMBL" id="MFL1732955.1"/>
    </source>
</evidence>
<proteinExistence type="predicted"/>
<dbReference type="RefSeq" id="WP_407069463.1">
    <property type="nucleotide sequence ID" value="NZ_JBJJXE010000015.1"/>
</dbReference>
<dbReference type="Proteomes" id="UP001624684">
    <property type="component" value="Unassembled WGS sequence"/>
</dbReference>
<keyword evidence="1" id="KW-0732">Signal</keyword>
<dbReference type="InterPro" id="IPR010438">
    <property type="entry name" value="Lambda_Bor"/>
</dbReference>
<gene>
    <name evidence="2" type="ORF">ACJHVH_08165</name>
</gene>
<dbReference type="EMBL" id="JBJJXE010000015">
    <property type="protein sequence ID" value="MFL1732955.1"/>
    <property type="molecule type" value="Genomic_DNA"/>
</dbReference>
<comment type="caution">
    <text evidence="2">The sequence shown here is derived from an EMBL/GenBank/DDBJ whole genome shotgun (WGS) entry which is preliminary data.</text>
</comment>
<organism evidence="2 3">
    <name type="scientific">Moraxella oculi</name>
    <dbReference type="NCBI Taxonomy" id="2940516"/>
    <lineage>
        <taxon>Bacteria</taxon>
        <taxon>Pseudomonadati</taxon>
        <taxon>Pseudomonadota</taxon>
        <taxon>Gammaproteobacteria</taxon>
        <taxon>Moraxellales</taxon>
        <taxon>Moraxellaceae</taxon>
        <taxon>Moraxella</taxon>
    </lineage>
</organism>
<dbReference type="Pfam" id="PF06291">
    <property type="entry name" value="Lambda_Bor"/>
    <property type="match status" value="1"/>
</dbReference>
<sequence>MKKAFLVAMLAALSSGCATQTYLLAPKDTNAQPTYDKAQTFFVSGLAQEQSVDASKVCNGAENVTRIETQKSFINGLLATLSSGIYTPLQIKVYCK</sequence>
<name>A0ABW8U7V6_9GAMM</name>
<evidence type="ECO:0000313" key="3">
    <source>
        <dbReference type="Proteomes" id="UP001624684"/>
    </source>
</evidence>
<reference evidence="2 3" key="1">
    <citation type="submission" date="2024-11" db="EMBL/GenBank/DDBJ databases">
        <title>First Report of Moraxella oculi in Brazil in an Infectious Bovine Keratoconjunctivitis Outbreak.</title>
        <authorList>
            <person name="Carvalho C.V."/>
            <person name="Domingues R."/>
            <person name="Coutinho C."/>
            <person name="Honorio N.T.B.S."/>
            <person name="Faza D.R.L.R."/>
            <person name="Carvalho W.A."/>
            <person name="Machado A.B.F."/>
            <person name="Martins M.F."/>
            <person name="Gaspar E.B."/>
        </authorList>
    </citation>
    <scope>NUCLEOTIDE SEQUENCE [LARGE SCALE GENOMIC DNA]</scope>
    <source>
        <strain evidence="2 3">2117LE</strain>
    </source>
</reference>
<protein>
    <submittedName>
        <fullName evidence="2">Bor family protein</fullName>
    </submittedName>
</protein>
<keyword evidence="3" id="KW-1185">Reference proteome</keyword>
<evidence type="ECO:0000256" key="1">
    <source>
        <dbReference type="SAM" id="SignalP"/>
    </source>
</evidence>
<feature type="signal peptide" evidence="1">
    <location>
        <begin position="1"/>
        <end position="20"/>
    </location>
</feature>
<dbReference type="PROSITE" id="PS51257">
    <property type="entry name" value="PROKAR_LIPOPROTEIN"/>
    <property type="match status" value="1"/>
</dbReference>
<feature type="chain" id="PRO_5045813385" evidence="1">
    <location>
        <begin position="21"/>
        <end position="96"/>
    </location>
</feature>